<dbReference type="Proteomes" id="UP000254572">
    <property type="component" value="Unassembled WGS sequence"/>
</dbReference>
<keyword evidence="2" id="KW-1185">Reference proteome</keyword>
<dbReference type="AlphaFoldDB" id="A0A381E2B7"/>
<dbReference type="OrthoDB" id="8611992at2"/>
<proteinExistence type="predicted"/>
<gene>
    <name evidence="1" type="ORF">NCTC13294_00691</name>
</gene>
<protein>
    <submittedName>
        <fullName evidence="1">Uncharacterized protein</fullName>
    </submittedName>
</protein>
<name>A0A381E2B7_9GAMM</name>
<dbReference type="RefSeq" id="WP_115610940.1">
    <property type="nucleotide sequence ID" value="NZ_JBHLZC010000001.1"/>
</dbReference>
<reference evidence="1 2" key="1">
    <citation type="submission" date="2018-06" db="EMBL/GenBank/DDBJ databases">
        <authorList>
            <consortium name="Pathogen Informatics"/>
            <person name="Doyle S."/>
        </authorList>
    </citation>
    <scope>NUCLEOTIDE SEQUENCE [LARGE SCALE GENOMIC DNA]</scope>
    <source>
        <strain evidence="1 2">NCTC13294</strain>
    </source>
</reference>
<organism evidence="1 2">
    <name type="scientific">Cardiobacterium valvarum</name>
    <dbReference type="NCBI Taxonomy" id="194702"/>
    <lineage>
        <taxon>Bacteria</taxon>
        <taxon>Pseudomonadati</taxon>
        <taxon>Pseudomonadota</taxon>
        <taxon>Gammaproteobacteria</taxon>
        <taxon>Cardiobacteriales</taxon>
        <taxon>Cardiobacteriaceae</taxon>
        <taxon>Cardiobacterium</taxon>
    </lineage>
</organism>
<dbReference type="EMBL" id="UFUW01000001">
    <property type="protein sequence ID" value="SUX20207.1"/>
    <property type="molecule type" value="Genomic_DNA"/>
</dbReference>
<sequence length="66" mass="7397">MQDQTQETLRTIRKLKHTESAQERLQGWRSVSAARGLSGEYALAARLNGKAYTEEEADMVAALFGR</sequence>
<evidence type="ECO:0000313" key="2">
    <source>
        <dbReference type="Proteomes" id="UP000254572"/>
    </source>
</evidence>
<accession>A0A381E2B7</accession>
<evidence type="ECO:0000313" key="1">
    <source>
        <dbReference type="EMBL" id="SUX20207.1"/>
    </source>
</evidence>